<evidence type="ECO:0000259" key="1">
    <source>
        <dbReference type="Pfam" id="PF13568"/>
    </source>
</evidence>
<evidence type="ECO:0000313" key="3">
    <source>
        <dbReference type="Proteomes" id="UP001172083"/>
    </source>
</evidence>
<accession>A0ABT8L4T1</accession>
<dbReference type="Pfam" id="PF13568">
    <property type="entry name" value="OMP_b-brl_2"/>
    <property type="match status" value="1"/>
</dbReference>
<name>A0ABT8L4T1_9BACT</name>
<dbReference type="Proteomes" id="UP001172083">
    <property type="component" value="Unassembled WGS sequence"/>
</dbReference>
<evidence type="ECO:0000313" key="2">
    <source>
        <dbReference type="EMBL" id="MDN5212772.1"/>
    </source>
</evidence>
<sequence length="268" mass="29878">MKKLLMTFLLILGSIYLSLGQDRKNDPHDWIRLGFRGSANVGMSLFRNEGLMPPTVSLTPFISPSATLFINKELNKKTRIELGLGIMQIGFRKVLTTHYNANKRFENQNVDKSSFSLLKIPIFGQYYLNKDDNSSLPSFIQAGLIIINNPVEASFGSRSSALIDPFNGDRVSEIITRDTPKFTKVLASIGLGVDKTLKNGGAVTARINYNLSFSELGLWEYQIDIGSDSFRNTITEKKSNIEISIGLLLPPLGYRKRIGELNNIKGNI</sequence>
<protein>
    <recommendedName>
        <fullName evidence="1">Outer membrane protein beta-barrel domain-containing protein</fullName>
    </recommendedName>
</protein>
<dbReference type="InterPro" id="IPR025665">
    <property type="entry name" value="Beta-barrel_OMP_2"/>
</dbReference>
<dbReference type="RefSeq" id="WP_346758089.1">
    <property type="nucleotide sequence ID" value="NZ_JAUJEB010000001.1"/>
</dbReference>
<feature type="domain" description="Outer membrane protein beta-barrel" evidence="1">
    <location>
        <begin position="31"/>
        <end position="212"/>
    </location>
</feature>
<proteinExistence type="predicted"/>
<keyword evidence="3" id="KW-1185">Reference proteome</keyword>
<comment type="caution">
    <text evidence="2">The sequence shown here is derived from an EMBL/GenBank/DDBJ whole genome shotgun (WGS) entry which is preliminary data.</text>
</comment>
<reference evidence="2" key="1">
    <citation type="submission" date="2023-06" db="EMBL/GenBank/DDBJ databases">
        <title>Genomic of Agaribacillus aureum.</title>
        <authorList>
            <person name="Wang G."/>
        </authorList>
    </citation>
    <scope>NUCLEOTIDE SEQUENCE</scope>
    <source>
        <strain evidence="2">BMA12</strain>
    </source>
</reference>
<dbReference type="EMBL" id="JAUJEB010000001">
    <property type="protein sequence ID" value="MDN5212772.1"/>
    <property type="molecule type" value="Genomic_DNA"/>
</dbReference>
<gene>
    <name evidence="2" type="ORF">QQ020_11975</name>
</gene>
<organism evidence="2 3">
    <name type="scientific">Agaribacillus aureus</name>
    <dbReference type="NCBI Taxonomy" id="3051825"/>
    <lineage>
        <taxon>Bacteria</taxon>
        <taxon>Pseudomonadati</taxon>
        <taxon>Bacteroidota</taxon>
        <taxon>Cytophagia</taxon>
        <taxon>Cytophagales</taxon>
        <taxon>Splendidivirgaceae</taxon>
        <taxon>Agaribacillus</taxon>
    </lineage>
</organism>